<dbReference type="EC" id="2.7.4.3" evidence="4"/>
<dbReference type="AlphaFoldDB" id="A0A1W1BSK6"/>
<dbReference type="EMBL" id="FPHE01000069">
    <property type="protein sequence ID" value="SFV56465.1"/>
    <property type="molecule type" value="Genomic_DNA"/>
</dbReference>
<evidence type="ECO:0000256" key="3">
    <source>
        <dbReference type="ARBA" id="ARBA00022777"/>
    </source>
</evidence>
<dbReference type="InterPro" id="IPR027417">
    <property type="entry name" value="P-loop_NTPase"/>
</dbReference>
<dbReference type="PANTHER" id="PTHR23359">
    <property type="entry name" value="NUCLEOTIDE KINASE"/>
    <property type="match status" value="1"/>
</dbReference>
<accession>A0A1W1BSK6</accession>
<dbReference type="InterPro" id="IPR033690">
    <property type="entry name" value="Adenylat_kinase_CS"/>
</dbReference>
<keyword evidence="3 4" id="KW-0418">Kinase</keyword>
<evidence type="ECO:0000313" key="4">
    <source>
        <dbReference type="EMBL" id="SFV56465.1"/>
    </source>
</evidence>
<sequence>MAKKLILLIGAPGSGKTTDGSAIAKNHPEITAYSLGKLLEDEAKKDTKLGKINRDYISKGELIPTAIVIDTIMEAVKNAPTDIVLLDGFPRKEKQMKIFADILSANHTIELDSVIEIRVSEAVAKERVLGRSDRADDQEDIFNNRMKIYQETISNIEEFYDHDNILKIIDGEQEVSTVINDIDEFLKSHIALTTA</sequence>
<organism evidence="4">
    <name type="scientific">hydrothermal vent metagenome</name>
    <dbReference type="NCBI Taxonomy" id="652676"/>
    <lineage>
        <taxon>unclassified sequences</taxon>
        <taxon>metagenomes</taxon>
        <taxon>ecological metagenomes</taxon>
    </lineage>
</organism>
<dbReference type="PRINTS" id="PR00094">
    <property type="entry name" value="ADENYLTKNASE"/>
</dbReference>
<dbReference type="InterPro" id="IPR000850">
    <property type="entry name" value="Adenylat/UMP-CMP_kin"/>
</dbReference>
<dbReference type="Pfam" id="PF00406">
    <property type="entry name" value="ADK"/>
    <property type="match status" value="1"/>
</dbReference>
<dbReference type="GO" id="GO:0004017">
    <property type="term" value="F:AMP kinase activity"/>
    <property type="evidence" value="ECO:0007669"/>
    <property type="project" value="UniProtKB-EC"/>
</dbReference>
<evidence type="ECO:0000256" key="1">
    <source>
        <dbReference type="ARBA" id="ARBA00022679"/>
    </source>
</evidence>
<protein>
    <submittedName>
        <fullName evidence="4">Adenylate kinase</fullName>
        <ecNumber evidence="4">2.7.4.3</ecNumber>
    </submittedName>
</protein>
<reference evidence="4" key="1">
    <citation type="submission" date="2016-10" db="EMBL/GenBank/DDBJ databases">
        <authorList>
            <person name="de Groot N.N."/>
        </authorList>
    </citation>
    <scope>NUCLEOTIDE SEQUENCE</scope>
</reference>
<keyword evidence="2" id="KW-0547">Nucleotide-binding</keyword>
<evidence type="ECO:0000256" key="2">
    <source>
        <dbReference type="ARBA" id="ARBA00022741"/>
    </source>
</evidence>
<proteinExistence type="inferred from homology"/>
<dbReference type="SUPFAM" id="SSF52540">
    <property type="entry name" value="P-loop containing nucleoside triphosphate hydrolases"/>
    <property type="match status" value="1"/>
</dbReference>
<gene>
    <name evidence="4" type="ORF">MNB_SV-12-1193</name>
</gene>
<dbReference type="NCBIfam" id="NF001384">
    <property type="entry name" value="PRK00279.2-2"/>
    <property type="match status" value="1"/>
</dbReference>
<name>A0A1W1BSK6_9ZZZZ</name>
<dbReference type="CDD" id="cd01428">
    <property type="entry name" value="ADK"/>
    <property type="match status" value="1"/>
</dbReference>
<dbReference type="PROSITE" id="PS00113">
    <property type="entry name" value="ADENYLATE_KINASE"/>
    <property type="match status" value="1"/>
</dbReference>
<dbReference type="HAMAP" id="MF_00235">
    <property type="entry name" value="Adenylate_kinase_Adk"/>
    <property type="match status" value="1"/>
</dbReference>
<dbReference type="Gene3D" id="3.40.50.300">
    <property type="entry name" value="P-loop containing nucleotide triphosphate hydrolases"/>
    <property type="match status" value="1"/>
</dbReference>
<dbReference type="GO" id="GO:0005524">
    <property type="term" value="F:ATP binding"/>
    <property type="evidence" value="ECO:0007669"/>
    <property type="project" value="InterPro"/>
</dbReference>
<keyword evidence="1 4" id="KW-0808">Transferase</keyword>